<protein>
    <submittedName>
        <fullName evidence="1">Uncharacterized protein</fullName>
    </submittedName>
</protein>
<dbReference type="Proteomes" id="UP001059822">
    <property type="component" value="Chromosome"/>
</dbReference>
<proteinExistence type="predicted"/>
<evidence type="ECO:0000313" key="1">
    <source>
        <dbReference type="EMBL" id="UTO55408.1"/>
    </source>
</evidence>
<accession>A0A9Q9BY72</accession>
<dbReference type="EMBL" id="CP089286">
    <property type="protein sequence ID" value="UTO55408.1"/>
    <property type="molecule type" value="Genomic_DNA"/>
</dbReference>
<reference evidence="1" key="1">
    <citation type="journal article" date="2022" name="Microorganisms">
        <title>Assembly and Comparison of Ca. Neoehrlichia mikurensis Genomes.</title>
        <authorList>
            <person name="Azagi T."/>
            <person name="Dirks R.P."/>
            <person name="Yebra-Pimentel E.S."/>
            <person name="Schaap P.J."/>
            <person name="Koehorst J.J."/>
            <person name="Esser H.J."/>
            <person name="Sprong H."/>
        </authorList>
    </citation>
    <scope>NUCLEOTIDE SEQUENCE</scope>
    <source>
        <strain evidence="1">18-2837</strain>
    </source>
</reference>
<gene>
    <name evidence="1" type="ORF">LUA82_04515</name>
</gene>
<evidence type="ECO:0000313" key="2">
    <source>
        <dbReference type="Proteomes" id="UP001059822"/>
    </source>
</evidence>
<organism evidence="1 2">
    <name type="scientific">Neoehrlichia mikurensis</name>
    <dbReference type="NCBI Taxonomy" id="89586"/>
    <lineage>
        <taxon>Bacteria</taxon>
        <taxon>Pseudomonadati</taxon>
        <taxon>Pseudomonadota</taxon>
        <taxon>Alphaproteobacteria</taxon>
        <taxon>Rickettsiales</taxon>
        <taxon>Anaplasmataceae</taxon>
        <taxon>Candidatus Neoehrlichia</taxon>
    </lineage>
</organism>
<dbReference type="RefSeq" id="WP_218213903.1">
    <property type="nucleotide sequence ID" value="NZ_CP060793.1"/>
</dbReference>
<dbReference type="AlphaFoldDB" id="A0A9Q9BY72"/>
<name>A0A9Q9BY72_9RICK</name>
<sequence>MLPIMLKHNIDVIGMLSDKKPRKEEDIKKSHQRLFLCNKALFFTL</sequence>